<keyword evidence="10 17" id="KW-1133">Transmembrane helix</keyword>
<dbReference type="EC" id="3.6.1.27" evidence="3 17"/>
<dbReference type="PANTHER" id="PTHR30622">
    <property type="entry name" value="UNDECAPRENYL-DIPHOSPHATASE"/>
    <property type="match status" value="1"/>
</dbReference>
<evidence type="ECO:0000256" key="13">
    <source>
        <dbReference type="ARBA" id="ARBA00023316"/>
    </source>
</evidence>
<evidence type="ECO:0000256" key="3">
    <source>
        <dbReference type="ARBA" id="ARBA00012374"/>
    </source>
</evidence>
<evidence type="ECO:0000256" key="5">
    <source>
        <dbReference type="ARBA" id="ARBA00022475"/>
    </source>
</evidence>
<dbReference type="NCBIfam" id="NF001392">
    <property type="entry name" value="PRK00281.2-1"/>
    <property type="match status" value="1"/>
</dbReference>
<keyword evidence="19" id="KW-1185">Reference proteome</keyword>
<evidence type="ECO:0000256" key="9">
    <source>
        <dbReference type="ARBA" id="ARBA00022984"/>
    </source>
</evidence>
<feature type="transmembrane region" description="Helical" evidence="17">
    <location>
        <begin position="252"/>
        <end position="271"/>
    </location>
</feature>
<reference evidence="18 19" key="1">
    <citation type="submission" date="2020-08" db="EMBL/GenBank/DDBJ databases">
        <title>Genomic Encyclopedia of Type Strains, Phase III (KMG-III): the genomes of soil and plant-associated and newly described type strains.</title>
        <authorList>
            <person name="Whitman W."/>
        </authorList>
    </citation>
    <scope>NUCLEOTIDE SEQUENCE [LARGE SCALE GENOMIC DNA]</scope>
    <source>
        <strain evidence="18 19">CECT 3302</strain>
    </source>
</reference>
<protein>
    <recommendedName>
        <fullName evidence="4 17">Undecaprenyl-diphosphatase</fullName>
        <ecNumber evidence="3 17">3.6.1.27</ecNumber>
    </recommendedName>
    <alternativeName>
        <fullName evidence="15 17">Bacitracin resistance protein</fullName>
    </alternativeName>
    <alternativeName>
        <fullName evidence="14 17">Undecaprenyl pyrophosphate phosphatase</fullName>
    </alternativeName>
</protein>
<comment type="miscellaneous">
    <text evidence="17">Bacitracin is thought to be involved in the inhibition of peptidoglycan synthesis by sequestering undecaprenyl diphosphate, thereby reducing the pool of lipid carrier available.</text>
</comment>
<name>A0A7W5A3Y3_9ACTN</name>
<proteinExistence type="inferred from homology"/>
<keyword evidence="5 17" id="KW-1003">Cell membrane</keyword>
<feature type="transmembrane region" description="Helical" evidence="17">
    <location>
        <begin position="89"/>
        <end position="109"/>
    </location>
</feature>
<dbReference type="GO" id="GO:0046677">
    <property type="term" value="P:response to antibiotic"/>
    <property type="evidence" value="ECO:0007669"/>
    <property type="project" value="UniProtKB-UniRule"/>
</dbReference>
<dbReference type="RefSeq" id="WP_183544591.1">
    <property type="nucleotide sequence ID" value="NZ_BMQT01000002.1"/>
</dbReference>
<evidence type="ECO:0000256" key="14">
    <source>
        <dbReference type="ARBA" id="ARBA00032707"/>
    </source>
</evidence>
<comment type="similarity">
    <text evidence="2 17">Belongs to the UppP family.</text>
</comment>
<comment type="caution">
    <text evidence="18">The sequence shown here is derived from an EMBL/GenBank/DDBJ whole genome shotgun (WGS) entry which is preliminary data.</text>
</comment>
<keyword evidence="11 17" id="KW-0472">Membrane</keyword>
<evidence type="ECO:0000313" key="19">
    <source>
        <dbReference type="Proteomes" id="UP000577707"/>
    </source>
</evidence>
<evidence type="ECO:0000256" key="6">
    <source>
        <dbReference type="ARBA" id="ARBA00022692"/>
    </source>
</evidence>
<dbReference type="NCBIfam" id="TIGR00753">
    <property type="entry name" value="undec_PP_bacA"/>
    <property type="match status" value="1"/>
</dbReference>
<evidence type="ECO:0000256" key="10">
    <source>
        <dbReference type="ARBA" id="ARBA00022989"/>
    </source>
</evidence>
<dbReference type="GO" id="GO:0071555">
    <property type="term" value="P:cell wall organization"/>
    <property type="evidence" value="ECO:0007669"/>
    <property type="project" value="UniProtKB-KW"/>
</dbReference>
<keyword evidence="7 17" id="KW-0378">Hydrolase</keyword>
<evidence type="ECO:0000256" key="7">
    <source>
        <dbReference type="ARBA" id="ARBA00022801"/>
    </source>
</evidence>
<comment type="catalytic activity">
    <reaction evidence="16 17">
        <text>di-trans,octa-cis-undecaprenyl diphosphate + H2O = di-trans,octa-cis-undecaprenyl phosphate + phosphate + H(+)</text>
        <dbReference type="Rhea" id="RHEA:28094"/>
        <dbReference type="ChEBI" id="CHEBI:15377"/>
        <dbReference type="ChEBI" id="CHEBI:15378"/>
        <dbReference type="ChEBI" id="CHEBI:43474"/>
        <dbReference type="ChEBI" id="CHEBI:58405"/>
        <dbReference type="ChEBI" id="CHEBI:60392"/>
        <dbReference type="EC" id="3.6.1.27"/>
    </reaction>
</comment>
<feature type="transmembrane region" description="Helical" evidence="17">
    <location>
        <begin position="115"/>
        <end position="133"/>
    </location>
</feature>
<evidence type="ECO:0000256" key="8">
    <source>
        <dbReference type="ARBA" id="ARBA00022960"/>
    </source>
</evidence>
<keyword evidence="6 17" id="KW-0812">Transmembrane</keyword>
<evidence type="ECO:0000256" key="16">
    <source>
        <dbReference type="ARBA" id="ARBA00047594"/>
    </source>
</evidence>
<dbReference type="GO" id="GO:0008360">
    <property type="term" value="P:regulation of cell shape"/>
    <property type="evidence" value="ECO:0007669"/>
    <property type="project" value="UniProtKB-KW"/>
</dbReference>
<comment type="subcellular location">
    <subcellularLocation>
        <location evidence="1 17">Cell membrane</location>
        <topology evidence="1 17">Multi-pass membrane protein</topology>
    </subcellularLocation>
</comment>
<gene>
    <name evidence="17" type="primary">uppP</name>
    <name evidence="18" type="ORF">FHS12_001916</name>
</gene>
<organism evidence="18 19">
    <name type="scientific">Nocardioides albus</name>
    <dbReference type="NCBI Taxonomy" id="1841"/>
    <lineage>
        <taxon>Bacteria</taxon>
        <taxon>Bacillati</taxon>
        <taxon>Actinomycetota</taxon>
        <taxon>Actinomycetes</taxon>
        <taxon>Propionibacteriales</taxon>
        <taxon>Nocardioidaceae</taxon>
        <taxon>Nocardioides</taxon>
    </lineage>
</organism>
<keyword evidence="8 17" id="KW-0133">Cell shape</keyword>
<evidence type="ECO:0000256" key="1">
    <source>
        <dbReference type="ARBA" id="ARBA00004651"/>
    </source>
</evidence>
<comment type="function">
    <text evidence="17">Catalyzes the dephosphorylation of undecaprenyl diphosphate (UPP). Confers resistance to bacitracin.</text>
</comment>
<dbReference type="AlphaFoldDB" id="A0A7W5A3Y3"/>
<evidence type="ECO:0000256" key="17">
    <source>
        <dbReference type="HAMAP-Rule" id="MF_01006"/>
    </source>
</evidence>
<sequence length="274" mass="29971">MDYLQAIALGILQALTEFLPISSSAHLRIFPELLGWGDPGAAFTAVIQIGTELAVVFYMWRNIRDIIVTWFRSLFNAELRSHTDARMGWFIIVGSIPIAAIGVVMKDIIEHDLRSLYVVGTMLVVMGIVLGVADRIGANRKQFDDLTWRDAILMGCAQACALIPGVSRSGATISMGRALGYERATVTRYAFLLALPAVFGAGLFEMGEIAHGSNLYGWGPTIVATIVSFVLGYAVIAWLLKYLSHNTYTPFVIYRVVLGLTVLVLLGVGVLTEW</sequence>
<evidence type="ECO:0000256" key="15">
    <source>
        <dbReference type="ARBA" id="ARBA00032932"/>
    </source>
</evidence>
<feature type="transmembrane region" description="Helical" evidence="17">
    <location>
        <begin position="216"/>
        <end position="240"/>
    </location>
</feature>
<keyword evidence="12 17" id="KW-0046">Antibiotic resistance</keyword>
<dbReference type="EMBL" id="JACHXG010000004">
    <property type="protein sequence ID" value="MBB3088970.1"/>
    <property type="molecule type" value="Genomic_DNA"/>
</dbReference>
<evidence type="ECO:0000256" key="2">
    <source>
        <dbReference type="ARBA" id="ARBA00010621"/>
    </source>
</evidence>
<dbReference type="GO" id="GO:0009252">
    <property type="term" value="P:peptidoglycan biosynthetic process"/>
    <property type="evidence" value="ECO:0007669"/>
    <property type="project" value="UniProtKB-KW"/>
</dbReference>
<evidence type="ECO:0000256" key="12">
    <source>
        <dbReference type="ARBA" id="ARBA00023251"/>
    </source>
</evidence>
<dbReference type="HAMAP" id="MF_01006">
    <property type="entry name" value="Undec_diphosphatase"/>
    <property type="match status" value="1"/>
</dbReference>
<dbReference type="Pfam" id="PF02673">
    <property type="entry name" value="BacA"/>
    <property type="match status" value="1"/>
</dbReference>
<dbReference type="GO" id="GO:0050380">
    <property type="term" value="F:undecaprenyl-diphosphatase activity"/>
    <property type="evidence" value="ECO:0007669"/>
    <property type="project" value="UniProtKB-UniRule"/>
</dbReference>
<dbReference type="PANTHER" id="PTHR30622:SF4">
    <property type="entry name" value="UNDECAPRENYL-DIPHOSPHATASE"/>
    <property type="match status" value="1"/>
</dbReference>
<evidence type="ECO:0000313" key="18">
    <source>
        <dbReference type="EMBL" id="MBB3088970.1"/>
    </source>
</evidence>
<feature type="transmembrane region" description="Helical" evidence="17">
    <location>
        <begin position="40"/>
        <end position="60"/>
    </location>
</feature>
<evidence type="ECO:0000256" key="4">
    <source>
        <dbReference type="ARBA" id="ARBA00021581"/>
    </source>
</evidence>
<feature type="transmembrane region" description="Helical" evidence="17">
    <location>
        <begin position="186"/>
        <end position="204"/>
    </location>
</feature>
<accession>A0A7W5A3Y3</accession>
<dbReference type="InterPro" id="IPR003824">
    <property type="entry name" value="UppP"/>
</dbReference>
<dbReference type="GO" id="GO:0005886">
    <property type="term" value="C:plasma membrane"/>
    <property type="evidence" value="ECO:0007669"/>
    <property type="project" value="UniProtKB-SubCell"/>
</dbReference>
<dbReference type="Proteomes" id="UP000577707">
    <property type="component" value="Unassembled WGS sequence"/>
</dbReference>
<evidence type="ECO:0000256" key="11">
    <source>
        <dbReference type="ARBA" id="ARBA00023136"/>
    </source>
</evidence>
<keyword evidence="9 17" id="KW-0573">Peptidoglycan synthesis</keyword>
<keyword evidence="13 17" id="KW-0961">Cell wall biogenesis/degradation</keyword>